<feature type="signal peptide" evidence="12">
    <location>
        <begin position="1"/>
        <end position="24"/>
    </location>
</feature>
<dbReference type="GO" id="GO:0005886">
    <property type="term" value="C:plasma membrane"/>
    <property type="evidence" value="ECO:0007669"/>
    <property type="project" value="UniProtKB-ARBA"/>
</dbReference>
<keyword evidence="15" id="KW-1185">Reference proteome</keyword>
<evidence type="ECO:0000259" key="13">
    <source>
        <dbReference type="SMART" id="SM00918"/>
    </source>
</evidence>
<dbReference type="GO" id="GO:0015276">
    <property type="term" value="F:ligand-gated monoatomic ion channel activity"/>
    <property type="evidence" value="ECO:0007669"/>
    <property type="project" value="InterPro"/>
</dbReference>
<evidence type="ECO:0000256" key="6">
    <source>
        <dbReference type="ARBA" id="ARBA00023065"/>
    </source>
</evidence>
<feature type="domain" description="Ionotropic glutamate receptor L-glutamate and glycine-binding" evidence="13">
    <location>
        <begin position="36"/>
        <end position="92"/>
    </location>
</feature>
<dbReference type="SUPFAM" id="SSF53850">
    <property type="entry name" value="Periplasmic binding protein-like II"/>
    <property type="match status" value="1"/>
</dbReference>
<keyword evidence="5" id="KW-0175">Coiled coil</keyword>
<evidence type="ECO:0000313" key="14">
    <source>
        <dbReference type="EMBL" id="CAD7650053.1"/>
    </source>
</evidence>
<sequence>MKSNTSYIIKVLILIAIYCNSVNAVKLKGVTVEVTPYVYVMNNEFYGYCVDVMNAIAEISGFNYSLYRAPDGKHGEVSPTGAINGIMNEVYYGAADFGLASLTVSESRKRYVDFSKPIMNLSVSALIHTTNAEYIETFRDLPRQTRIT</sequence>
<evidence type="ECO:0000256" key="2">
    <source>
        <dbReference type="ARBA" id="ARBA00022448"/>
    </source>
</evidence>
<dbReference type="Proteomes" id="UP000759131">
    <property type="component" value="Unassembled WGS sequence"/>
</dbReference>
<keyword evidence="6" id="KW-0406">Ion transport</keyword>
<dbReference type="FunFam" id="3.40.190.10:FF:000078">
    <property type="entry name" value="glutamate receptor ionotropic, NMDA 3B"/>
    <property type="match status" value="1"/>
</dbReference>
<comment type="subcellular location">
    <subcellularLocation>
        <location evidence="1">Membrane</location>
        <topology evidence="1">Multi-pass membrane protein</topology>
    </subcellularLocation>
</comment>
<keyword evidence="8" id="KW-0675">Receptor</keyword>
<keyword evidence="9" id="KW-0325">Glycoprotein</keyword>
<dbReference type="GO" id="GO:0043226">
    <property type="term" value="C:organelle"/>
    <property type="evidence" value="ECO:0007669"/>
    <property type="project" value="UniProtKB-ARBA"/>
</dbReference>
<evidence type="ECO:0000256" key="11">
    <source>
        <dbReference type="ARBA" id="ARBA00023303"/>
    </source>
</evidence>
<proteinExistence type="predicted"/>
<keyword evidence="4" id="KW-1133">Transmembrane helix</keyword>
<evidence type="ECO:0000256" key="9">
    <source>
        <dbReference type="ARBA" id="ARBA00023180"/>
    </source>
</evidence>
<gene>
    <name evidence="14" type="ORF">OSB1V03_LOCUS22676</name>
</gene>
<evidence type="ECO:0000313" key="15">
    <source>
        <dbReference type="Proteomes" id="UP000759131"/>
    </source>
</evidence>
<dbReference type="AlphaFoldDB" id="A0A7R9LZ56"/>
<feature type="chain" id="PRO_5035592431" description="Ionotropic glutamate receptor L-glutamate and glycine-binding domain-containing protein" evidence="12">
    <location>
        <begin position="25"/>
        <end position="148"/>
    </location>
</feature>
<dbReference type="OrthoDB" id="5984008at2759"/>
<evidence type="ECO:0000256" key="3">
    <source>
        <dbReference type="ARBA" id="ARBA00022692"/>
    </source>
</evidence>
<keyword evidence="7" id="KW-0472">Membrane</keyword>
<feature type="non-terminal residue" evidence="14">
    <location>
        <position position="148"/>
    </location>
</feature>
<evidence type="ECO:0000256" key="4">
    <source>
        <dbReference type="ARBA" id="ARBA00022989"/>
    </source>
</evidence>
<name>A0A7R9LZ56_9ACAR</name>
<evidence type="ECO:0000256" key="12">
    <source>
        <dbReference type="SAM" id="SignalP"/>
    </source>
</evidence>
<dbReference type="Pfam" id="PF10613">
    <property type="entry name" value="Lig_chan-Glu_bd"/>
    <property type="match status" value="1"/>
</dbReference>
<protein>
    <recommendedName>
        <fullName evidence="13">Ionotropic glutamate receptor L-glutamate and glycine-binding domain-containing protein</fullName>
    </recommendedName>
</protein>
<accession>A0A7R9LZ56</accession>
<evidence type="ECO:0000256" key="10">
    <source>
        <dbReference type="ARBA" id="ARBA00023286"/>
    </source>
</evidence>
<dbReference type="InterPro" id="IPR019594">
    <property type="entry name" value="Glu/Gly-bd"/>
</dbReference>
<evidence type="ECO:0000256" key="8">
    <source>
        <dbReference type="ARBA" id="ARBA00023170"/>
    </source>
</evidence>
<evidence type="ECO:0000256" key="5">
    <source>
        <dbReference type="ARBA" id="ARBA00023054"/>
    </source>
</evidence>
<dbReference type="EMBL" id="OC904741">
    <property type="protein sequence ID" value="CAD7650053.1"/>
    <property type="molecule type" value="Genomic_DNA"/>
</dbReference>
<evidence type="ECO:0000256" key="7">
    <source>
        <dbReference type="ARBA" id="ARBA00023136"/>
    </source>
</evidence>
<keyword evidence="2" id="KW-0813">Transport</keyword>
<keyword evidence="10" id="KW-1071">Ligand-gated ion channel</keyword>
<dbReference type="InterPro" id="IPR015683">
    <property type="entry name" value="Ionotropic_Glu_rcpt"/>
</dbReference>
<keyword evidence="3" id="KW-0812">Transmembrane</keyword>
<keyword evidence="11" id="KW-0407">Ion channel</keyword>
<dbReference type="EMBL" id="CAJPIZ010050166">
    <property type="protein sequence ID" value="CAG2122731.1"/>
    <property type="molecule type" value="Genomic_DNA"/>
</dbReference>
<keyword evidence="12" id="KW-0732">Signal</keyword>
<reference evidence="14" key="1">
    <citation type="submission" date="2020-11" db="EMBL/GenBank/DDBJ databases">
        <authorList>
            <person name="Tran Van P."/>
        </authorList>
    </citation>
    <scope>NUCLEOTIDE SEQUENCE</scope>
</reference>
<organism evidence="14">
    <name type="scientific">Medioppia subpectinata</name>
    <dbReference type="NCBI Taxonomy" id="1979941"/>
    <lineage>
        <taxon>Eukaryota</taxon>
        <taxon>Metazoa</taxon>
        <taxon>Ecdysozoa</taxon>
        <taxon>Arthropoda</taxon>
        <taxon>Chelicerata</taxon>
        <taxon>Arachnida</taxon>
        <taxon>Acari</taxon>
        <taxon>Acariformes</taxon>
        <taxon>Sarcoptiformes</taxon>
        <taxon>Oribatida</taxon>
        <taxon>Brachypylina</taxon>
        <taxon>Oppioidea</taxon>
        <taxon>Oppiidae</taxon>
        <taxon>Medioppia</taxon>
    </lineage>
</organism>
<evidence type="ECO:0000256" key="1">
    <source>
        <dbReference type="ARBA" id="ARBA00004141"/>
    </source>
</evidence>
<dbReference type="Gene3D" id="3.40.190.10">
    <property type="entry name" value="Periplasmic binding protein-like II"/>
    <property type="match status" value="1"/>
</dbReference>
<dbReference type="PANTHER" id="PTHR18966">
    <property type="entry name" value="IONOTROPIC GLUTAMATE RECEPTOR"/>
    <property type="match status" value="1"/>
</dbReference>
<dbReference type="SMART" id="SM00918">
    <property type="entry name" value="Lig_chan-Glu_bd"/>
    <property type="match status" value="1"/>
</dbReference>